<sequence length="518" mass="54794">MSKTLADLLPGVAVQHVIGDLAVPIRSLVYDSRRVEPGSLFVAIRGQHSDGHQFLAQAISRGAAALVVDQRYWQGPAPAGVPVVVVADSRVALAPLAAAFYDYPGRALVTIGITGTKGKSTTTDLTAQLLAAAGRAVGMMSTVDFQIGARRWPNDTRQSTPEAPEVQALLREMVAAGCDTAVIEATSHALSPRWGRLVGCAFAVAVMLNIGHEHLDYHGSFEQYRADKAQLFALLAERAGPTWAIVNADDPNHHHFLAAAPATATRLRYGLNEPAEVQGRLIQSGPMGSVVRVSSPWGEADLTVPLPGRFNASNALAALTVALTQGIPLATAAAALASVRAPRGRMAPVNAGQPFGVIVDYAHNPDSFEQIFAMLRPQVQGRMIAVFGSAGERDVAKRAIQGEIAGRMCDLLVLTDEDPRGEDREAIIAQIAAGAEQAGKRAGSGYLCIPDRAQAIRAALAAARPGDLVLLLGKGHEGSIIYADHSIPWDEEGEARRALAELGYGNHVEMPESSQESR</sequence>
<dbReference type="OrthoDB" id="9800958at2"/>
<dbReference type="RefSeq" id="WP_066784814.1">
    <property type="nucleotide sequence ID" value="NZ_LWQS01000039.1"/>
</dbReference>
<proteinExistence type="inferred from homology"/>
<dbReference type="Proteomes" id="UP000078287">
    <property type="component" value="Unassembled WGS sequence"/>
</dbReference>
<dbReference type="GO" id="GO:0005524">
    <property type="term" value="F:ATP binding"/>
    <property type="evidence" value="ECO:0007669"/>
    <property type="project" value="UniProtKB-UniRule"/>
</dbReference>
<dbReference type="PANTHER" id="PTHR23135">
    <property type="entry name" value="MUR LIGASE FAMILY MEMBER"/>
    <property type="match status" value="1"/>
</dbReference>
<feature type="domain" description="Mur ligase N-terminal catalytic" evidence="13">
    <location>
        <begin position="25"/>
        <end position="101"/>
    </location>
</feature>
<feature type="modified residue" description="N6-carboxylysine" evidence="11">
    <location>
        <position position="228"/>
    </location>
</feature>
<evidence type="ECO:0000259" key="13">
    <source>
        <dbReference type="Pfam" id="PF01225"/>
    </source>
</evidence>
<comment type="function">
    <text evidence="11">Catalyzes the addition of an amino acid to the nucleotide precursor UDP-N-acetylmuramoyl-L-alanyl-D-glutamate (UMAG) in the biosynthesis of bacterial cell-wall peptidoglycan.</text>
</comment>
<dbReference type="InterPro" id="IPR036565">
    <property type="entry name" value="Mur-like_cat_sf"/>
</dbReference>
<dbReference type="Gene3D" id="3.40.1190.10">
    <property type="entry name" value="Mur-like, catalytic domain"/>
    <property type="match status" value="1"/>
</dbReference>
<comment type="caution">
    <text evidence="16">The sequence shown here is derived from an EMBL/GenBank/DDBJ whole genome shotgun (WGS) entry which is preliminary data.</text>
</comment>
<evidence type="ECO:0000256" key="7">
    <source>
        <dbReference type="ARBA" id="ARBA00022960"/>
    </source>
</evidence>
<dbReference type="InterPro" id="IPR018109">
    <property type="entry name" value="Folylpolyglutamate_synth_CS"/>
</dbReference>
<comment type="PTM">
    <text evidence="11">Carboxylation is probably crucial for Mg(2+) binding and, consequently, for the gamma-phosphate positioning of ATP.</text>
</comment>
<dbReference type="Pfam" id="PF08245">
    <property type="entry name" value="Mur_ligase_M"/>
    <property type="match status" value="1"/>
</dbReference>
<evidence type="ECO:0000256" key="6">
    <source>
        <dbReference type="ARBA" id="ARBA00022840"/>
    </source>
</evidence>
<dbReference type="NCBIfam" id="TIGR01085">
    <property type="entry name" value="murE"/>
    <property type="match status" value="1"/>
</dbReference>
<evidence type="ECO:0000256" key="1">
    <source>
        <dbReference type="ARBA" id="ARBA00005898"/>
    </source>
</evidence>
<dbReference type="InterPro" id="IPR004101">
    <property type="entry name" value="Mur_ligase_C"/>
</dbReference>
<dbReference type="Pfam" id="PF01225">
    <property type="entry name" value="Mur_ligase"/>
    <property type="match status" value="1"/>
</dbReference>
<reference evidence="16 17" key="1">
    <citation type="submission" date="2016-04" db="EMBL/GenBank/DDBJ databases">
        <title>Chloroflexus islandicus sp. nov., a thermophilic filamentous anoxygenic phototrophic bacterium from geyser Strokkur (Iceland).</title>
        <authorList>
            <person name="Gaisin V.A."/>
            <person name="Kalashnikov A.M."/>
            <person name="Sukhacheva M.V."/>
            <person name="Grouzdev D.S."/>
            <person name="Ivanov T.M."/>
            <person name="Kuznetsov B."/>
            <person name="Gorlenko V.M."/>
        </authorList>
    </citation>
    <scope>NUCLEOTIDE SEQUENCE [LARGE SCALE GENOMIC DNA]</scope>
    <source>
        <strain evidence="17">isl-2</strain>
    </source>
</reference>
<dbReference type="AlphaFoldDB" id="A0A178MG96"/>
<dbReference type="GO" id="GO:0051301">
    <property type="term" value="P:cell division"/>
    <property type="evidence" value="ECO:0007669"/>
    <property type="project" value="UniProtKB-KW"/>
</dbReference>
<keyword evidence="5 11" id="KW-0547">Nucleotide-binding</keyword>
<evidence type="ECO:0000256" key="5">
    <source>
        <dbReference type="ARBA" id="ARBA00022741"/>
    </source>
</evidence>
<dbReference type="GO" id="GO:0071555">
    <property type="term" value="P:cell wall organization"/>
    <property type="evidence" value="ECO:0007669"/>
    <property type="project" value="UniProtKB-KW"/>
</dbReference>
<evidence type="ECO:0000259" key="14">
    <source>
        <dbReference type="Pfam" id="PF02875"/>
    </source>
</evidence>
<dbReference type="GO" id="GO:0008360">
    <property type="term" value="P:regulation of cell shape"/>
    <property type="evidence" value="ECO:0007669"/>
    <property type="project" value="UniProtKB-KW"/>
</dbReference>
<organism evidence="16 17">
    <name type="scientific">Chloroflexus islandicus</name>
    <dbReference type="NCBI Taxonomy" id="1707952"/>
    <lineage>
        <taxon>Bacteria</taxon>
        <taxon>Bacillati</taxon>
        <taxon>Chloroflexota</taxon>
        <taxon>Chloroflexia</taxon>
        <taxon>Chloroflexales</taxon>
        <taxon>Chloroflexineae</taxon>
        <taxon>Chloroflexaceae</taxon>
        <taxon>Chloroflexus</taxon>
    </lineage>
</organism>
<dbReference type="SUPFAM" id="SSF63418">
    <property type="entry name" value="MurE/MurF N-terminal domain"/>
    <property type="match status" value="1"/>
</dbReference>
<feature type="binding site" evidence="11">
    <location>
        <position position="196"/>
    </location>
    <ligand>
        <name>UDP-N-acetyl-alpha-D-muramoyl-L-alanyl-D-glutamate</name>
        <dbReference type="ChEBI" id="CHEBI:83900"/>
    </ligand>
</feature>
<evidence type="ECO:0000259" key="15">
    <source>
        <dbReference type="Pfam" id="PF08245"/>
    </source>
</evidence>
<evidence type="ECO:0000256" key="10">
    <source>
        <dbReference type="ARBA" id="ARBA00023316"/>
    </source>
</evidence>
<dbReference type="GO" id="GO:0004326">
    <property type="term" value="F:tetrahydrofolylpolyglutamate synthase activity"/>
    <property type="evidence" value="ECO:0007669"/>
    <property type="project" value="InterPro"/>
</dbReference>
<feature type="binding site" evidence="11">
    <location>
        <position position="32"/>
    </location>
    <ligand>
        <name>UDP-N-acetyl-alpha-D-muramoyl-L-alanyl-D-glutamate</name>
        <dbReference type="ChEBI" id="CHEBI:83900"/>
    </ligand>
</feature>
<dbReference type="Pfam" id="PF02875">
    <property type="entry name" value="Mur_ligase_C"/>
    <property type="match status" value="1"/>
</dbReference>
<comment type="subcellular location">
    <subcellularLocation>
        <location evidence="11 12">Cytoplasm</location>
    </subcellularLocation>
</comment>
<keyword evidence="6 11" id="KW-0067">ATP-binding</keyword>
<dbReference type="GO" id="GO:0000287">
    <property type="term" value="F:magnesium ion binding"/>
    <property type="evidence" value="ECO:0007669"/>
    <property type="project" value="UniProtKB-UniRule"/>
</dbReference>
<comment type="pathway">
    <text evidence="11 12">Cell wall biogenesis; peptidoglycan biosynthesis.</text>
</comment>
<accession>A0A178MG96</accession>
<gene>
    <name evidence="11" type="primary">murE</name>
    <name evidence="16" type="ORF">A6A03_10815</name>
</gene>
<feature type="domain" description="Mur ligase central" evidence="15">
    <location>
        <begin position="113"/>
        <end position="322"/>
    </location>
</feature>
<keyword evidence="2 11" id="KW-0963">Cytoplasm</keyword>
<feature type="binding site" evidence="11">
    <location>
        <begin position="159"/>
        <end position="160"/>
    </location>
    <ligand>
        <name>UDP-N-acetyl-alpha-D-muramoyl-L-alanyl-D-glutamate</name>
        <dbReference type="ChEBI" id="CHEBI:83900"/>
    </ligand>
</feature>
<dbReference type="InterPro" id="IPR013221">
    <property type="entry name" value="Mur_ligase_cen"/>
</dbReference>
<comment type="similarity">
    <text evidence="1 11">Belongs to the MurCDEF family. MurE subfamily.</text>
</comment>
<feature type="binding site" evidence="11">
    <location>
        <begin position="115"/>
        <end position="121"/>
    </location>
    <ligand>
        <name>ATP</name>
        <dbReference type="ChEBI" id="CHEBI:30616"/>
    </ligand>
</feature>
<evidence type="ECO:0000256" key="9">
    <source>
        <dbReference type="ARBA" id="ARBA00023306"/>
    </source>
</evidence>
<evidence type="ECO:0000313" key="17">
    <source>
        <dbReference type="Proteomes" id="UP000078287"/>
    </source>
</evidence>
<dbReference type="HAMAP" id="MF_00208">
    <property type="entry name" value="MurE"/>
    <property type="match status" value="1"/>
</dbReference>
<keyword evidence="10 11" id="KW-0961">Cell wall biogenesis/degradation</keyword>
<evidence type="ECO:0000256" key="2">
    <source>
        <dbReference type="ARBA" id="ARBA00022490"/>
    </source>
</evidence>
<dbReference type="InterPro" id="IPR005761">
    <property type="entry name" value="UDP-N-AcMur-Glu-dNH2Pim_ligase"/>
</dbReference>
<keyword evidence="3 11" id="KW-0436">Ligase</keyword>
<keyword evidence="4 11" id="KW-0132">Cell division</keyword>
<dbReference type="InterPro" id="IPR000713">
    <property type="entry name" value="Mur_ligase_N"/>
</dbReference>
<comment type="cofactor">
    <cofactor evidence="11">
        <name>Mg(2+)</name>
        <dbReference type="ChEBI" id="CHEBI:18420"/>
    </cofactor>
</comment>
<dbReference type="NCBIfam" id="NF001126">
    <property type="entry name" value="PRK00139.1-4"/>
    <property type="match status" value="1"/>
</dbReference>
<dbReference type="GO" id="GO:0005737">
    <property type="term" value="C:cytoplasm"/>
    <property type="evidence" value="ECO:0007669"/>
    <property type="project" value="UniProtKB-SubCell"/>
</dbReference>
<protein>
    <recommendedName>
        <fullName evidence="11">UDP-N-acetylmuramyl-tripeptide synthetase</fullName>
        <ecNumber evidence="11">6.3.2.-</ecNumber>
    </recommendedName>
    <alternativeName>
        <fullName evidence="11">UDP-MurNAc-tripeptide synthetase</fullName>
    </alternativeName>
</protein>
<feature type="domain" description="Mur ligase C-terminal" evidence="14">
    <location>
        <begin position="344"/>
        <end position="475"/>
    </location>
</feature>
<dbReference type="EC" id="6.3.2.-" evidence="11"/>
<dbReference type="InterPro" id="IPR035911">
    <property type="entry name" value="MurE/MurF_N"/>
</dbReference>
<dbReference type="Gene3D" id="3.90.190.20">
    <property type="entry name" value="Mur ligase, C-terminal domain"/>
    <property type="match status" value="1"/>
</dbReference>
<dbReference type="UniPathway" id="UPA00219"/>
<keyword evidence="17" id="KW-1185">Reference proteome</keyword>
<dbReference type="PROSITE" id="PS01011">
    <property type="entry name" value="FOLYLPOLYGLU_SYNT_1"/>
    <property type="match status" value="1"/>
</dbReference>
<evidence type="ECO:0000313" key="16">
    <source>
        <dbReference type="EMBL" id="OAN47108.1"/>
    </source>
</evidence>
<dbReference type="GO" id="GO:0009252">
    <property type="term" value="P:peptidoglycan biosynthetic process"/>
    <property type="evidence" value="ECO:0007669"/>
    <property type="project" value="UniProtKB-UniRule"/>
</dbReference>
<evidence type="ECO:0000256" key="3">
    <source>
        <dbReference type="ARBA" id="ARBA00022598"/>
    </source>
</evidence>
<dbReference type="SUPFAM" id="SSF53244">
    <property type="entry name" value="MurD-like peptide ligases, peptide-binding domain"/>
    <property type="match status" value="1"/>
</dbReference>
<evidence type="ECO:0000256" key="12">
    <source>
        <dbReference type="RuleBase" id="RU004135"/>
    </source>
</evidence>
<dbReference type="InterPro" id="IPR036615">
    <property type="entry name" value="Mur_ligase_C_dom_sf"/>
</dbReference>
<evidence type="ECO:0000256" key="8">
    <source>
        <dbReference type="ARBA" id="ARBA00022984"/>
    </source>
</evidence>
<dbReference type="SUPFAM" id="SSF53623">
    <property type="entry name" value="MurD-like peptide ligases, catalytic domain"/>
    <property type="match status" value="1"/>
</dbReference>
<dbReference type="Gene3D" id="3.40.1390.10">
    <property type="entry name" value="MurE/MurF, N-terminal domain"/>
    <property type="match status" value="1"/>
</dbReference>
<dbReference type="PANTHER" id="PTHR23135:SF4">
    <property type="entry name" value="UDP-N-ACETYLMURAMOYL-L-ALANYL-D-GLUTAMATE--2,6-DIAMINOPIMELATE LIGASE MURE HOMOLOG, CHLOROPLASTIC"/>
    <property type="match status" value="1"/>
</dbReference>
<keyword evidence="8 11" id="KW-0573">Peptidoglycan synthesis</keyword>
<dbReference type="EMBL" id="LWQS01000039">
    <property type="protein sequence ID" value="OAN47108.1"/>
    <property type="molecule type" value="Genomic_DNA"/>
</dbReference>
<comment type="caution">
    <text evidence="11">Lacks conserved residue(s) required for the propagation of feature annotation.</text>
</comment>
<keyword evidence="7 11" id="KW-0133">Cell shape</keyword>
<dbReference type="STRING" id="1707952.A6A03_10815"/>
<name>A0A178MG96_9CHLR</name>
<feature type="binding site" evidence="11">
    <location>
        <position position="186"/>
    </location>
    <ligand>
        <name>UDP-N-acetyl-alpha-D-muramoyl-L-alanyl-D-glutamate</name>
        <dbReference type="ChEBI" id="CHEBI:83900"/>
    </ligand>
</feature>
<keyword evidence="11" id="KW-0460">Magnesium</keyword>
<keyword evidence="9 11" id="KW-0131">Cell cycle</keyword>
<evidence type="ECO:0000256" key="11">
    <source>
        <dbReference type="HAMAP-Rule" id="MF_00208"/>
    </source>
</evidence>
<evidence type="ECO:0000256" key="4">
    <source>
        <dbReference type="ARBA" id="ARBA00022618"/>
    </source>
</evidence>